<reference evidence="2" key="1">
    <citation type="submission" date="2022-07" db="EMBL/GenBank/DDBJ databases">
        <title>Phylogenomic reconstructions and comparative analyses of Kickxellomycotina fungi.</title>
        <authorList>
            <person name="Reynolds N.K."/>
            <person name="Stajich J.E."/>
            <person name="Barry K."/>
            <person name="Grigoriev I.V."/>
            <person name="Crous P."/>
            <person name="Smith M.E."/>
        </authorList>
    </citation>
    <scope>NUCLEOTIDE SEQUENCE</scope>
    <source>
        <strain evidence="2">RSA 476</strain>
    </source>
</reference>
<proteinExistence type="predicted"/>
<keyword evidence="3" id="KW-1185">Reference proteome</keyword>
<feature type="transmembrane region" description="Helical" evidence="1">
    <location>
        <begin position="20"/>
        <end position="38"/>
    </location>
</feature>
<evidence type="ECO:0000256" key="1">
    <source>
        <dbReference type="SAM" id="Phobius"/>
    </source>
</evidence>
<feature type="transmembrane region" description="Helical" evidence="1">
    <location>
        <begin position="275"/>
        <end position="302"/>
    </location>
</feature>
<dbReference type="EMBL" id="JANBUY010000430">
    <property type="protein sequence ID" value="KAJ2859122.1"/>
    <property type="molecule type" value="Genomic_DNA"/>
</dbReference>
<evidence type="ECO:0000313" key="3">
    <source>
        <dbReference type="Proteomes" id="UP001140074"/>
    </source>
</evidence>
<sequence>MHTIEQNSEMAAVTVNPVRSVSVVSSVAQCIIIIYLVKRDCWVFSIFLQLNLAMAVIVTMNRCISYLDIFFTALPTHIQESQTFVRIMYGFMDISFLPFAYFFLITAFSIDLLLNFALHYRSARRLHRWYIPVSLALSCIISMPILAWPGRLGQNHLYIVSGSWAQRHYHIITLTTVIIICTLASVALAGAGLWRTMREWRSLRREIVELVLPISDSSSHSLDTSTTCVNNSSLPWSAVGAIGGHHRQRRGSAAMPYSPDSLDRLYYGRKVSRSIYYLALYPLINLLAHLSTGVGQIVVYAYPDEKWSRSMRDFSNDSVGILLLVVFVSNPAFVQSKRRRRNQNPL</sequence>
<feature type="transmembrane region" description="Helical" evidence="1">
    <location>
        <begin position="169"/>
        <end position="194"/>
    </location>
</feature>
<keyword evidence="1" id="KW-1133">Transmembrane helix</keyword>
<dbReference type="AlphaFoldDB" id="A0A9W8IGV6"/>
<keyword evidence="1" id="KW-0812">Transmembrane</keyword>
<name>A0A9W8IGV6_9FUNG</name>
<feature type="transmembrane region" description="Helical" evidence="1">
    <location>
        <begin position="94"/>
        <end position="117"/>
    </location>
</feature>
<feature type="transmembrane region" description="Helical" evidence="1">
    <location>
        <begin position="314"/>
        <end position="334"/>
    </location>
</feature>
<evidence type="ECO:0008006" key="4">
    <source>
        <dbReference type="Google" id="ProtNLM"/>
    </source>
</evidence>
<feature type="transmembrane region" description="Helical" evidence="1">
    <location>
        <begin position="129"/>
        <end position="149"/>
    </location>
</feature>
<keyword evidence="1" id="KW-0472">Membrane</keyword>
<gene>
    <name evidence="2" type="ORF">GGH94_006272</name>
</gene>
<feature type="transmembrane region" description="Helical" evidence="1">
    <location>
        <begin position="50"/>
        <end position="74"/>
    </location>
</feature>
<accession>A0A9W8IGV6</accession>
<comment type="caution">
    <text evidence="2">The sequence shown here is derived from an EMBL/GenBank/DDBJ whole genome shotgun (WGS) entry which is preliminary data.</text>
</comment>
<organism evidence="2 3">
    <name type="scientific">Coemansia aciculifera</name>
    <dbReference type="NCBI Taxonomy" id="417176"/>
    <lineage>
        <taxon>Eukaryota</taxon>
        <taxon>Fungi</taxon>
        <taxon>Fungi incertae sedis</taxon>
        <taxon>Zoopagomycota</taxon>
        <taxon>Kickxellomycotina</taxon>
        <taxon>Kickxellomycetes</taxon>
        <taxon>Kickxellales</taxon>
        <taxon>Kickxellaceae</taxon>
        <taxon>Coemansia</taxon>
    </lineage>
</organism>
<protein>
    <recommendedName>
        <fullName evidence="4">G protein-coupled receptor</fullName>
    </recommendedName>
</protein>
<dbReference type="Proteomes" id="UP001140074">
    <property type="component" value="Unassembled WGS sequence"/>
</dbReference>
<evidence type="ECO:0000313" key="2">
    <source>
        <dbReference type="EMBL" id="KAJ2859122.1"/>
    </source>
</evidence>